<reference evidence="1 2" key="1">
    <citation type="journal article" date="2021" name="ISME J.">
        <title>Genomic evolution of the class Acidithiobacillia: deep-branching Proteobacteria living in extreme acidic conditions.</title>
        <authorList>
            <person name="Moya-Beltran A."/>
            <person name="Beard S."/>
            <person name="Rojas-Villalobos C."/>
            <person name="Issotta F."/>
            <person name="Gallardo Y."/>
            <person name="Ulloa R."/>
            <person name="Giaveno A."/>
            <person name="Degli Esposti M."/>
            <person name="Johnson D.B."/>
            <person name="Quatrini R."/>
        </authorList>
    </citation>
    <scope>NUCLEOTIDE SEQUENCE [LARGE SCALE GENOMIC DNA]</scope>
    <source>
        <strain evidence="1 2">CF3</strain>
    </source>
</reference>
<evidence type="ECO:0000313" key="2">
    <source>
        <dbReference type="Proteomes" id="UP001196097"/>
    </source>
</evidence>
<accession>A0ACD5IPL6</accession>
<dbReference type="Proteomes" id="UP001196097">
    <property type="component" value="Chromosome"/>
</dbReference>
<proteinExistence type="predicted"/>
<dbReference type="EMBL" id="CP130946">
    <property type="protein sequence ID" value="XRP74499.1"/>
    <property type="molecule type" value="Genomic_DNA"/>
</dbReference>
<sequence length="258" mass="28448">MATVGRTLQHLVKTIEENHHASESLIQQVAAISLIAQTIREIAYQTNLLALNAAIEAARAGEHGRGFAVVADEVRNLSKRVQEATGEVQANISAITNTAKTIDTASQKNQTQAQQSIEVTDSLNSEISSLSMIAASMTLESARQNHEIFVRRLQNEITEGSHHVRLEHLKDHHTCSLGHWYDSFGMQNFGALPEFVALSEPHRDFHQTAKDLISAYSRGDQATTEKLLERILALRDVIFQNLDALSAATQKSHQGPNL</sequence>
<protein>
    <submittedName>
        <fullName evidence="1">Methyl-accepting chemotaxis protein</fullName>
    </submittedName>
</protein>
<evidence type="ECO:0000313" key="1">
    <source>
        <dbReference type="EMBL" id="XRP74499.1"/>
    </source>
</evidence>
<gene>
    <name evidence="1" type="ORF">HF292_005135</name>
</gene>
<keyword evidence="2" id="KW-1185">Reference proteome</keyword>
<organism evidence="1 2">
    <name type="scientific">Acidithiobacillus ferruginosus</name>
    <dbReference type="NCBI Taxonomy" id="3063951"/>
    <lineage>
        <taxon>Bacteria</taxon>
        <taxon>Pseudomonadati</taxon>
        <taxon>Pseudomonadota</taxon>
        <taxon>Acidithiobacillia</taxon>
        <taxon>Acidithiobacillales</taxon>
        <taxon>Acidithiobacillaceae</taxon>
        <taxon>Acidithiobacillus</taxon>
    </lineage>
</organism>
<name>A0ACD5IPL6_9PROT</name>